<dbReference type="Proteomes" id="UP000271889">
    <property type="component" value="Unassembled WGS sequence"/>
</dbReference>
<feature type="compositionally biased region" description="Basic and acidic residues" evidence="1">
    <location>
        <begin position="73"/>
        <end position="84"/>
    </location>
</feature>
<feature type="region of interest" description="Disordered" evidence="1">
    <location>
        <begin position="70"/>
        <end position="99"/>
    </location>
</feature>
<protein>
    <submittedName>
        <fullName evidence="2">Uncharacterized protein</fullName>
    </submittedName>
</protein>
<name>A0A3P6QR69_CYLGO</name>
<dbReference type="EMBL" id="UYRV01000657">
    <property type="protein sequence ID" value="VDK45173.1"/>
    <property type="molecule type" value="Genomic_DNA"/>
</dbReference>
<sequence>MAHLFNMACSTLAAIKSDSDDLLAHWIEAEMTSTRIYPLQVVFATPGMYLREYGSTAALSVRLSKSPIASEPTMKHLTDGDLRQRALGLDGGEDNQSDI</sequence>
<reference evidence="2 3" key="1">
    <citation type="submission" date="2018-11" db="EMBL/GenBank/DDBJ databases">
        <authorList>
            <consortium name="Pathogen Informatics"/>
        </authorList>
    </citation>
    <scope>NUCLEOTIDE SEQUENCE [LARGE SCALE GENOMIC DNA]</scope>
</reference>
<gene>
    <name evidence="2" type="ORF">CGOC_LOCUS465</name>
</gene>
<evidence type="ECO:0000313" key="3">
    <source>
        <dbReference type="Proteomes" id="UP000271889"/>
    </source>
</evidence>
<evidence type="ECO:0000313" key="2">
    <source>
        <dbReference type="EMBL" id="VDK45173.1"/>
    </source>
</evidence>
<accession>A0A3P6QR69</accession>
<evidence type="ECO:0000256" key="1">
    <source>
        <dbReference type="SAM" id="MobiDB-lite"/>
    </source>
</evidence>
<proteinExistence type="predicted"/>
<dbReference type="AlphaFoldDB" id="A0A3P6QR69"/>
<organism evidence="2 3">
    <name type="scientific">Cylicostephanus goldi</name>
    <name type="common">Nematode worm</name>
    <dbReference type="NCBI Taxonomy" id="71465"/>
    <lineage>
        <taxon>Eukaryota</taxon>
        <taxon>Metazoa</taxon>
        <taxon>Ecdysozoa</taxon>
        <taxon>Nematoda</taxon>
        <taxon>Chromadorea</taxon>
        <taxon>Rhabditida</taxon>
        <taxon>Rhabditina</taxon>
        <taxon>Rhabditomorpha</taxon>
        <taxon>Strongyloidea</taxon>
        <taxon>Strongylidae</taxon>
        <taxon>Cylicostephanus</taxon>
    </lineage>
</organism>
<keyword evidence="3" id="KW-1185">Reference proteome</keyword>